<organism evidence="3 4">
    <name type="scientific">Sodiomyces alkalinus (strain CBS 110278 / VKM F-3762 / F11)</name>
    <name type="common">Alkaliphilic filamentous fungus</name>
    <dbReference type="NCBI Taxonomy" id="1314773"/>
    <lineage>
        <taxon>Eukaryota</taxon>
        <taxon>Fungi</taxon>
        <taxon>Dikarya</taxon>
        <taxon>Ascomycota</taxon>
        <taxon>Pezizomycotina</taxon>
        <taxon>Sordariomycetes</taxon>
        <taxon>Hypocreomycetidae</taxon>
        <taxon>Glomerellales</taxon>
        <taxon>Plectosphaerellaceae</taxon>
        <taxon>Sodiomyces</taxon>
    </lineage>
</organism>
<feature type="compositionally biased region" description="Acidic residues" evidence="1">
    <location>
        <begin position="99"/>
        <end position="115"/>
    </location>
</feature>
<dbReference type="Proteomes" id="UP000272025">
    <property type="component" value="Unassembled WGS sequence"/>
</dbReference>
<dbReference type="OrthoDB" id="4867494at2759"/>
<keyword evidence="4" id="KW-1185">Reference proteome</keyword>
<dbReference type="EMBL" id="ML119054">
    <property type="protein sequence ID" value="ROT38992.1"/>
    <property type="molecule type" value="Genomic_DNA"/>
</dbReference>
<proteinExistence type="predicted"/>
<feature type="region of interest" description="Disordered" evidence="1">
    <location>
        <begin position="99"/>
        <end position="125"/>
    </location>
</feature>
<protein>
    <submittedName>
        <fullName evidence="3">Uncharacterized protein</fullName>
    </submittedName>
</protein>
<dbReference type="AlphaFoldDB" id="A0A3N2PWY9"/>
<feature type="compositionally biased region" description="Acidic residues" evidence="1">
    <location>
        <begin position="180"/>
        <end position="196"/>
    </location>
</feature>
<accession>A0A3N2PWY9</accession>
<evidence type="ECO:0000313" key="3">
    <source>
        <dbReference type="EMBL" id="ROT38992.1"/>
    </source>
</evidence>
<sequence length="207" mass="21942">MKTYVFLSALTSLLGWASALPQEDNPTPSVPEPFTELSTSYTTVTTAEETSGPAGPTNAPSCVCGATYCGKVLEEYLNYTPDQLVEGYCATPGINCADDDGADDGDDNGDDGDDASDSHDAATPEAEQIAESLFVCICDPAEPEVSRVELLCACQGSCRNEAPDYISRCETPCNLNCSPDGEEQAASDEEQEEEEPPSSGASRLRIW</sequence>
<feature type="signal peptide" evidence="2">
    <location>
        <begin position="1"/>
        <end position="19"/>
    </location>
</feature>
<dbReference type="RefSeq" id="XP_028466798.1">
    <property type="nucleotide sequence ID" value="XM_028613466.1"/>
</dbReference>
<keyword evidence="2" id="KW-0732">Signal</keyword>
<evidence type="ECO:0000313" key="4">
    <source>
        <dbReference type="Proteomes" id="UP000272025"/>
    </source>
</evidence>
<name>A0A3N2PWY9_SODAK</name>
<dbReference type="STRING" id="1314773.A0A3N2PWY9"/>
<feature type="chain" id="PRO_5018274774" evidence="2">
    <location>
        <begin position="20"/>
        <end position="207"/>
    </location>
</feature>
<feature type="region of interest" description="Disordered" evidence="1">
    <location>
        <begin position="179"/>
        <end position="207"/>
    </location>
</feature>
<feature type="compositionally biased region" description="Low complexity" evidence="1">
    <location>
        <begin position="197"/>
        <end position="207"/>
    </location>
</feature>
<gene>
    <name evidence="3" type="ORF">SODALDRAFT_350258</name>
</gene>
<reference evidence="3 4" key="1">
    <citation type="journal article" date="2018" name="Mol. Ecol.">
        <title>The obligate alkalophilic soda-lake fungus Sodiomyces alkalinus has shifted to a protein diet.</title>
        <authorList>
            <person name="Grum-Grzhimaylo A.A."/>
            <person name="Falkoski D.L."/>
            <person name="van den Heuvel J."/>
            <person name="Valero-Jimenez C.A."/>
            <person name="Min B."/>
            <person name="Choi I.G."/>
            <person name="Lipzen A."/>
            <person name="Daum C.G."/>
            <person name="Aanen D.K."/>
            <person name="Tsang A."/>
            <person name="Henrissat B."/>
            <person name="Bilanenko E.N."/>
            <person name="de Vries R.P."/>
            <person name="van Kan J.A.L."/>
            <person name="Grigoriev I.V."/>
            <person name="Debets A.J.M."/>
        </authorList>
    </citation>
    <scope>NUCLEOTIDE SEQUENCE [LARGE SCALE GENOMIC DNA]</scope>
    <source>
        <strain evidence="3 4">F11</strain>
    </source>
</reference>
<evidence type="ECO:0000256" key="1">
    <source>
        <dbReference type="SAM" id="MobiDB-lite"/>
    </source>
</evidence>
<dbReference type="GeneID" id="39581944"/>
<evidence type="ECO:0000256" key="2">
    <source>
        <dbReference type="SAM" id="SignalP"/>
    </source>
</evidence>